<sequence>CALAITVMNRLANVNHPNTLFAVATVQEEVGLRGARTSVEVVNPDVAIVLEGTGASDIPGMNGEENAVLGIGKGPIITLYRQDMIPNYKLSNLFVDTASQHGISIQVRADGIRGGTDGAVIHLHRKGVPTVVLSLPVRHIHSHNGIMHRADFDGAVELLVRIIQQLNQRTVTDLTAW</sequence>
<keyword evidence="2" id="KW-0378">Hydrolase</keyword>
<keyword evidence="1" id="KW-0479">Metal-binding</keyword>
<organism evidence="3">
    <name type="scientific">marine sediment metagenome</name>
    <dbReference type="NCBI Taxonomy" id="412755"/>
    <lineage>
        <taxon>unclassified sequences</taxon>
        <taxon>metagenomes</taxon>
        <taxon>ecological metagenomes</taxon>
    </lineage>
</organism>
<evidence type="ECO:0008006" key="4">
    <source>
        <dbReference type="Google" id="ProtNLM"/>
    </source>
</evidence>
<dbReference type="InterPro" id="IPR008007">
    <property type="entry name" value="Peptidase_M42"/>
</dbReference>
<evidence type="ECO:0000256" key="2">
    <source>
        <dbReference type="ARBA" id="ARBA00022801"/>
    </source>
</evidence>
<dbReference type="AlphaFoldDB" id="X1FLV9"/>
<protein>
    <recommendedName>
        <fullName evidence="4">Peptidase M28 domain-containing protein</fullName>
    </recommendedName>
</protein>
<dbReference type="PANTHER" id="PTHR32481:SF0">
    <property type="entry name" value="AMINOPEPTIDASE YPDE-RELATED"/>
    <property type="match status" value="1"/>
</dbReference>
<proteinExistence type="predicted"/>
<dbReference type="GO" id="GO:0046872">
    <property type="term" value="F:metal ion binding"/>
    <property type="evidence" value="ECO:0007669"/>
    <property type="project" value="UniProtKB-KW"/>
</dbReference>
<dbReference type="Gene3D" id="3.40.630.10">
    <property type="entry name" value="Zn peptidases"/>
    <property type="match status" value="1"/>
</dbReference>
<dbReference type="SUPFAM" id="SSF53187">
    <property type="entry name" value="Zn-dependent exopeptidases"/>
    <property type="match status" value="1"/>
</dbReference>
<dbReference type="PANTHER" id="PTHR32481">
    <property type="entry name" value="AMINOPEPTIDASE"/>
    <property type="match status" value="1"/>
</dbReference>
<name>X1FLV9_9ZZZZ</name>
<gene>
    <name evidence="3" type="ORF">S03H2_09132</name>
</gene>
<dbReference type="EMBL" id="BARU01004581">
    <property type="protein sequence ID" value="GAH21768.1"/>
    <property type="molecule type" value="Genomic_DNA"/>
</dbReference>
<accession>X1FLV9</accession>
<dbReference type="InterPro" id="IPR051464">
    <property type="entry name" value="Peptidase_M42_aminopept"/>
</dbReference>
<reference evidence="3" key="1">
    <citation type="journal article" date="2014" name="Front. Microbiol.">
        <title>High frequency of phylogenetically diverse reductive dehalogenase-homologous genes in deep subseafloor sedimentary metagenomes.</title>
        <authorList>
            <person name="Kawai M."/>
            <person name="Futagami T."/>
            <person name="Toyoda A."/>
            <person name="Takaki Y."/>
            <person name="Nishi S."/>
            <person name="Hori S."/>
            <person name="Arai W."/>
            <person name="Tsubouchi T."/>
            <person name="Morono Y."/>
            <person name="Uchiyama I."/>
            <person name="Ito T."/>
            <person name="Fujiyama A."/>
            <person name="Inagaki F."/>
            <person name="Takami H."/>
        </authorList>
    </citation>
    <scope>NUCLEOTIDE SEQUENCE</scope>
    <source>
        <strain evidence="3">Expedition CK06-06</strain>
    </source>
</reference>
<dbReference type="GO" id="GO:0016787">
    <property type="term" value="F:hydrolase activity"/>
    <property type="evidence" value="ECO:0007669"/>
    <property type="project" value="UniProtKB-KW"/>
</dbReference>
<comment type="caution">
    <text evidence="3">The sequence shown here is derived from an EMBL/GenBank/DDBJ whole genome shotgun (WGS) entry which is preliminary data.</text>
</comment>
<evidence type="ECO:0000256" key="1">
    <source>
        <dbReference type="ARBA" id="ARBA00022723"/>
    </source>
</evidence>
<evidence type="ECO:0000313" key="3">
    <source>
        <dbReference type="EMBL" id="GAH21768.1"/>
    </source>
</evidence>
<dbReference type="Pfam" id="PF05343">
    <property type="entry name" value="Peptidase_M42"/>
    <property type="match status" value="1"/>
</dbReference>
<feature type="non-terminal residue" evidence="3">
    <location>
        <position position="1"/>
    </location>
</feature>